<dbReference type="SMART" id="SM00086">
    <property type="entry name" value="PAC"/>
    <property type="match status" value="1"/>
</dbReference>
<dbReference type="InterPro" id="IPR000700">
    <property type="entry name" value="PAS-assoc_C"/>
</dbReference>
<evidence type="ECO:0000259" key="10">
    <source>
        <dbReference type="PROSITE" id="PS50887"/>
    </source>
</evidence>
<dbReference type="InterPro" id="IPR043128">
    <property type="entry name" value="Rev_trsase/Diguanyl_cyclase"/>
</dbReference>
<reference evidence="12 13" key="1">
    <citation type="submission" date="2016-10" db="EMBL/GenBank/DDBJ databases">
        <authorList>
            <person name="de Groot N.N."/>
        </authorList>
    </citation>
    <scope>NUCLEOTIDE SEQUENCE [LARGE SCALE GENOMIC DNA]</scope>
    <source>
        <strain evidence="12 13">B7-7</strain>
    </source>
</reference>
<feature type="domain" description="PAC" evidence="8">
    <location>
        <begin position="475"/>
        <end position="525"/>
    </location>
</feature>
<dbReference type="InterPro" id="IPR035919">
    <property type="entry name" value="EAL_sf"/>
</dbReference>
<dbReference type="SUPFAM" id="SSF141868">
    <property type="entry name" value="EAL domain-like"/>
    <property type="match status" value="1"/>
</dbReference>
<dbReference type="SMART" id="SM00091">
    <property type="entry name" value="PAS"/>
    <property type="match status" value="1"/>
</dbReference>
<dbReference type="Proteomes" id="UP000199496">
    <property type="component" value="Unassembled WGS sequence"/>
</dbReference>
<dbReference type="SMART" id="SM00052">
    <property type="entry name" value="EAL"/>
    <property type="match status" value="1"/>
</dbReference>
<evidence type="ECO:0000256" key="5">
    <source>
        <dbReference type="ARBA" id="ARBA00022737"/>
    </source>
</evidence>
<sequence>MSATPIRLGLMPPLTGLVALYGPEIVWAAEIATAEINAAGGLLGCPLELIVEDDGSMPETAVAAAKRLREVHGVNALIGNLLSNSRIAVATMVAEPTCTPYLNFSFYEGSISGRYFFHFAALPNQQIDKMIPYMAERFGLKMFFAGNNYEWPRGSIDAAKRALTKLGGEVVGELYLPIGISNEQLEHLLDDVAKSGADVFVPYFAGSDQIALLNRFAERGLKQRMAVVMGHYDEVLAGCLPPEVREGLFSCNTYFMAVNTPTNQAYLAQLERHPEVDALWPAGRGVLTNFGEGTYACVHAYAKAVTQAGTTDPEAVVAALEQIRFTSCQGEIVMDPVTHHAAVNCYLARGHADGTLSLVESFGRIAPQIPDRYRNSFTVPAAAAPSLAPPAPAPVSATGLFERIFDATDVAVITTDEQGVILQANRSTSEMLGYDADELPGMSVHFLLPPHQRARHAQMFELFRHSADTQRRMGHRSEIEGYRKDGTQFPAEASISKFHDQGRLILVAILRDITAKKQAEEDLLWRATHDPLTRLPNRALIKDRLTKALQRSQRSQQCVALLFIDLDHFKLINDTHGHEAGDQLLVHVANRLLEQVRPGDTVGRLGGDEFVVLCENIDQNLQIERLAERINDALRLPLQLEHQTVVCTASIGLALGQGDIADADAMLRNADAAMYLSKEQGRDGWRPFSNELTDKARTRLELVNGLRHAMERDELTLVFQPIVSTQNGRIKGAEALLRWTPESGPISPAVFIPIAEQNGLVNPLGTWVFTRACETLARLMARYPEEHFYLSVNLSTKQLDQPHLAEEFAAILQATGADPKRLVLELTETSLFSDVEKNLRELNRLADLGMRVAVDDFGTGYSSLLQLLRLPVSLIKIDREFVDGLDKRHDSRLIINAVIKMARALGKTVIAEGVENENQLFELKALQCEAVQGFLCARPMSEAALMDNIDNQCQLDHEQHAQVYYVIYVSKASAEVDQIALKTILEQSQRNNQRLGITGFLIYRHGYFLQLLEGRQEVLNSLVERIINDPRHQQIQIVGRGYAPHRLFSDWSMGYWQIIDFDDATTEVSAWQKRTLSLLEISADTRLAYAFFEALSH</sequence>
<dbReference type="PROSITE" id="PS50112">
    <property type="entry name" value="PAS"/>
    <property type="match status" value="1"/>
</dbReference>
<dbReference type="SUPFAM" id="SSF55785">
    <property type="entry name" value="PYP-like sensor domain (PAS domain)"/>
    <property type="match status" value="1"/>
</dbReference>
<dbReference type="Pfam" id="PF13458">
    <property type="entry name" value="Peripla_BP_6"/>
    <property type="match status" value="1"/>
</dbReference>
<dbReference type="FunFam" id="3.30.70.270:FF:000001">
    <property type="entry name" value="Diguanylate cyclase domain protein"/>
    <property type="match status" value="1"/>
</dbReference>
<dbReference type="EMBL" id="FOFO01000001">
    <property type="protein sequence ID" value="SEP58735.1"/>
    <property type="molecule type" value="Genomic_DNA"/>
</dbReference>
<dbReference type="CDD" id="cd00130">
    <property type="entry name" value="PAS"/>
    <property type="match status" value="1"/>
</dbReference>
<protein>
    <submittedName>
        <fullName evidence="12">PAS domain S-box-containing protein/diguanylate cyclase (GGDEF) domain-containing protein</fullName>
    </submittedName>
</protein>
<feature type="domain" description="GGDEF" evidence="10">
    <location>
        <begin position="557"/>
        <end position="690"/>
    </location>
</feature>
<evidence type="ECO:0000256" key="1">
    <source>
        <dbReference type="ARBA" id="ARBA00001946"/>
    </source>
</evidence>
<name>A0A1H8Z2Q1_9GAMM</name>
<dbReference type="InterPro" id="IPR000709">
    <property type="entry name" value="Leu_Ile_Val-bd"/>
</dbReference>
<dbReference type="InterPro" id="IPR052155">
    <property type="entry name" value="Biofilm_reg_signaling"/>
</dbReference>
<dbReference type="PANTHER" id="PTHR44757:SF2">
    <property type="entry name" value="BIOFILM ARCHITECTURE MAINTENANCE PROTEIN MBAA"/>
    <property type="match status" value="1"/>
</dbReference>
<feature type="domain" description="BLUF" evidence="11">
    <location>
        <begin position="963"/>
        <end position="1054"/>
    </location>
</feature>
<feature type="domain" description="PAS" evidence="7">
    <location>
        <begin position="397"/>
        <end position="470"/>
    </location>
</feature>
<dbReference type="GO" id="GO:0071949">
    <property type="term" value="F:FAD binding"/>
    <property type="evidence" value="ECO:0007669"/>
    <property type="project" value="InterPro"/>
</dbReference>
<dbReference type="InterPro" id="IPR007024">
    <property type="entry name" value="BLUF_domain"/>
</dbReference>
<evidence type="ECO:0000259" key="9">
    <source>
        <dbReference type="PROSITE" id="PS50883"/>
    </source>
</evidence>
<keyword evidence="3" id="KW-0813">Transport</keyword>
<dbReference type="SUPFAM" id="SSF54975">
    <property type="entry name" value="Acylphosphatase/BLUF domain-like"/>
    <property type="match status" value="1"/>
</dbReference>
<evidence type="ECO:0000313" key="13">
    <source>
        <dbReference type="Proteomes" id="UP000199496"/>
    </source>
</evidence>
<dbReference type="RefSeq" id="WP_090202541.1">
    <property type="nucleotide sequence ID" value="NZ_FOFO01000001.1"/>
</dbReference>
<evidence type="ECO:0000256" key="6">
    <source>
        <dbReference type="ARBA" id="ARBA00022970"/>
    </source>
</evidence>
<dbReference type="AlphaFoldDB" id="A0A1H8Z2Q1"/>
<dbReference type="SUPFAM" id="SSF55073">
    <property type="entry name" value="Nucleotide cyclase"/>
    <property type="match status" value="1"/>
</dbReference>
<evidence type="ECO:0000259" key="8">
    <source>
        <dbReference type="PROSITE" id="PS50113"/>
    </source>
</evidence>
<keyword evidence="5" id="KW-0677">Repeat</keyword>
<dbReference type="Gene3D" id="3.40.50.2300">
    <property type="match status" value="2"/>
</dbReference>
<dbReference type="PROSITE" id="PS50113">
    <property type="entry name" value="PAC"/>
    <property type="match status" value="1"/>
</dbReference>
<gene>
    <name evidence="12" type="ORF">SAMN05421693_101159</name>
</gene>
<evidence type="ECO:0000256" key="4">
    <source>
        <dbReference type="ARBA" id="ARBA00022729"/>
    </source>
</evidence>
<dbReference type="GO" id="GO:0009882">
    <property type="term" value="F:blue light photoreceptor activity"/>
    <property type="evidence" value="ECO:0007669"/>
    <property type="project" value="InterPro"/>
</dbReference>
<dbReference type="PANTHER" id="PTHR44757">
    <property type="entry name" value="DIGUANYLATE CYCLASE DGCP"/>
    <property type="match status" value="1"/>
</dbReference>
<dbReference type="Pfam" id="PF00563">
    <property type="entry name" value="EAL"/>
    <property type="match status" value="1"/>
</dbReference>
<dbReference type="Gene3D" id="3.20.20.450">
    <property type="entry name" value="EAL domain"/>
    <property type="match status" value="1"/>
</dbReference>
<dbReference type="InterPro" id="IPR036046">
    <property type="entry name" value="Acylphosphatase-like_dom_sf"/>
</dbReference>
<dbReference type="InterPro" id="IPR000014">
    <property type="entry name" value="PAS"/>
</dbReference>
<dbReference type="SMART" id="SM01034">
    <property type="entry name" value="BLUF"/>
    <property type="match status" value="1"/>
</dbReference>
<dbReference type="PROSITE" id="PS50883">
    <property type="entry name" value="EAL"/>
    <property type="match status" value="1"/>
</dbReference>
<dbReference type="Pfam" id="PF00990">
    <property type="entry name" value="GGDEF"/>
    <property type="match status" value="1"/>
</dbReference>
<dbReference type="Pfam" id="PF13426">
    <property type="entry name" value="PAS_9"/>
    <property type="match status" value="1"/>
</dbReference>
<dbReference type="Gene3D" id="3.30.70.270">
    <property type="match status" value="1"/>
</dbReference>
<organism evidence="12 13">
    <name type="scientific">Ectothiorhodospira magna</name>
    <dbReference type="NCBI Taxonomy" id="867345"/>
    <lineage>
        <taxon>Bacteria</taxon>
        <taxon>Pseudomonadati</taxon>
        <taxon>Pseudomonadota</taxon>
        <taxon>Gammaproteobacteria</taxon>
        <taxon>Chromatiales</taxon>
        <taxon>Ectothiorhodospiraceae</taxon>
        <taxon>Ectothiorhodospira</taxon>
    </lineage>
</organism>
<dbReference type="GO" id="GO:0006865">
    <property type="term" value="P:amino acid transport"/>
    <property type="evidence" value="ECO:0007669"/>
    <property type="project" value="UniProtKB-KW"/>
</dbReference>
<comment type="similarity">
    <text evidence="2">Belongs to the leucine-binding protein family.</text>
</comment>
<dbReference type="Gene3D" id="3.30.70.100">
    <property type="match status" value="1"/>
</dbReference>
<evidence type="ECO:0000256" key="3">
    <source>
        <dbReference type="ARBA" id="ARBA00022448"/>
    </source>
</evidence>
<dbReference type="NCBIfam" id="TIGR00254">
    <property type="entry name" value="GGDEF"/>
    <property type="match status" value="1"/>
</dbReference>
<dbReference type="SMART" id="SM00267">
    <property type="entry name" value="GGDEF"/>
    <property type="match status" value="1"/>
</dbReference>
<dbReference type="PROSITE" id="PS50925">
    <property type="entry name" value="BLUF"/>
    <property type="match status" value="1"/>
</dbReference>
<feature type="domain" description="EAL" evidence="9">
    <location>
        <begin position="699"/>
        <end position="953"/>
    </location>
</feature>
<dbReference type="Gene3D" id="3.30.450.20">
    <property type="entry name" value="PAS domain"/>
    <property type="match status" value="1"/>
</dbReference>
<dbReference type="GO" id="GO:0003824">
    <property type="term" value="F:catalytic activity"/>
    <property type="evidence" value="ECO:0007669"/>
    <property type="project" value="UniProtKB-ARBA"/>
</dbReference>
<dbReference type="OrthoDB" id="6017161at2"/>
<evidence type="ECO:0000313" key="12">
    <source>
        <dbReference type="EMBL" id="SEP58735.1"/>
    </source>
</evidence>
<dbReference type="InterPro" id="IPR000160">
    <property type="entry name" value="GGDEF_dom"/>
</dbReference>
<dbReference type="NCBIfam" id="TIGR00229">
    <property type="entry name" value="sensory_box"/>
    <property type="match status" value="1"/>
</dbReference>
<dbReference type="SUPFAM" id="SSF53822">
    <property type="entry name" value="Periplasmic binding protein-like I"/>
    <property type="match status" value="1"/>
</dbReference>
<dbReference type="CDD" id="cd01948">
    <property type="entry name" value="EAL"/>
    <property type="match status" value="1"/>
</dbReference>
<proteinExistence type="inferred from homology"/>
<dbReference type="InterPro" id="IPR001633">
    <property type="entry name" value="EAL_dom"/>
</dbReference>
<dbReference type="InterPro" id="IPR028081">
    <property type="entry name" value="Leu-bd"/>
</dbReference>
<keyword evidence="4" id="KW-0732">Signal</keyword>
<evidence type="ECO:0000259" key="7">
    <source>
        <dbReference type="PROSITE" id="PS50112"/>
    </source>
</evidence>
<keyword evidence="6" id="KW-0029">Amino-acid transport</keyword>
<dbReference type="PROSITE" id="PS50887">
    <property type="entry name" value="GGDEF"/>
    <property type="match status" value="1"/>
</dbReference>
<keyword evidence="13" id="KW-1185">Reference proteome</keyword>
<dbReference type="Pfam" id="PF04940">
    <property type="entry name" value="BLUF"/>
    <property type="match status" value="1"/>
</dbReference>
<dbReference type="CDD" id="cd01949">
    <property type="entry name" value="GGDEF"/>
    <property type="match status" value="1"/>
</dbReference>
<comment type="cofactor">
    <cofactor evidence="1">
        <name>Mg(2+)</name>
        <dbReference type="ChEBI" id="CHEBI:18420"/>
    </cofactor>
</comment>
<dbReference type="InterPro" id="IPR001610">
    <property type="entry name" value="PAC"/>
</dbReference>
<evidence type="ECO:0000259" key="11">
    <source>
        <dbReference type="PROSITE" id="PS50925"/>
    </source>
</evidence>
<dbReference type="STRING" id="867345.SAMN05421693_101159"/>
<dbReference type="InterPro" id="IPR029787">
    <property type="entry name" value="Nucleotide_cyclase"/>
</dbReference>
<dbReference type="CDD" id="cd06331">
    <property type="entry name" value="PBP1_AmiC-like"/>
    <property type="match status" value="1"/>
</dbReference>
<dbReference type="InterPro" id="IPR028082">
    <property type="entry name" value="Peripla_BP_I"/>
</dbReference>
<dbReference type="InterPro" id="IPR035965">
    <property type="entry name" value="PAS-like_dom_sf"/>
</dbReference>
<accession>A0A1H8Z2Q1</accession>
<dbReference type="PRINTS" id="PR00337">
    <property type="entry name" value="LEUILEVALBP"/>
</dbReference>
<evidence type="ECO:0000256" key="2">
    <source>
        <dbReference type="ARBA" id="ARBA00010062"/>
    </source>
</evidence>